<reference evidence="33 34" key="1">
    <citation type="submission" date="2022-12" db="EMBL/GenBank/DDBJ databases">
        <title>Chromosome-level genome assembly of true bugs.</title>
        <authorList>
            <person name="Ma L."/>
            <person name="Li H."/>
        </authorList>
    </citation>
    <scope>NUCLEOTIDE SEQUENCE [LARGE SCALE GENOMIC DNA]</scope>
    <source>
        <strain evidence="33">Lab_2022b</strain>
    </source>
</reference>
<dbReference type="AlphaFoldDB" id="A0AAW1D3E9"/>
<evidence type="ECO:0000256" key="28">
    <source>
        <dbReference type="RuleBase" id="RU362125"/>
    </source>
</evidence>
<comment type="catalytic activity">
    <reaction evidence="25">
        <text>a very-long-chain 2,3-saturated fatty acyl-CoA + oxidized [electron-transfer flavoprotein] + H(+) = a very-long-chain (2E)-enoyl-CoA + reduced [electron-transfer flavoprotein]</text>
        <dbReference type="Rhea" id="RHEA:19181"/>
        <dbReference type="Rhea" id="RHEA-COMP:10685"/>
        <dbReference type="Rhea" id="RHEA-COMP:10686"/>
        <dbReference type="ChEBI" id="CHEBI:15378"/>
        <dbReference type="ChEBI" id="CHEBI:57692"/>
        <dbReference type="ChEBI" id="CHEBI:58307"/>
        <dbReference type="ChEBI" id="CHEBI:83724"/>
        <dbReference type="ChEBI" id="CHEBI:83728"/>
        <dbReference type="EC" id="1.3.8.9"/>
    </reaction>
    <physiologicalReaction direction="left-to-right" evidence="25">
        <dbReference type="Rhea" id="RHEA:19182"/>
    </physiologicalReaction>
</comment>
<evidence type="ECO:0000256" key="25">
    <source>
        <dbReference type="ARBA" id="ARBA00049050"/>
    </source>
</evidence>
<dbReference type="PROSITE" id="PS00073">
    <property type="entry name" value="ACYL_COA_DH_2"/>
    <property type="match status" value="1"/>
</dbReference>
<keyword evidence="5" id="KW-0597">Phosphoprotein</keyword>
<dbReference type="Gene3D" id="1.10.540.10">
    <property type="entry name" value="Acyl-CoA dehydrogenase/oxidase, N-terminal domain"/>
    <property type="match status" value="1"/>
</dbReference>
<dbReference type="PROSITE" id="PS00072">
    <property type="entry name" value="ACYL_COA_DH_1"/>
    <property type="match status" value="1"/>
</dbReference>
<dbReference type="Pfam" id="PF21343">
    <property type="entry name" value="ACAD9-ACADV_C"/>
    <property type="match status" value="1"/>
</dbReference>
<dbReference type="Pfam" id="PF02770">
    <property type="entry name" value="Acyl-CoA_dh_M"/>
    <property type="match status" value="1"/>
</dbReference>
<dbReference type="PANTHER" id="PTHR43884">
    <property type="entry name" value="ACYL-COA DEHYDROGENASE"/>
    <property type="match status" value="1"/>
</dbReference>
<evidence type="ECO:0000256" key="20">
    <source>
        <dbReference type="ARBA" id="ARBA00046812"/>
    </source>
</evidence>
<dbReference type="EC" id="1.3.8.9" evidence="17"/>
<dbReference type="GO" id="GO:0006631">
    <property type="term" value="P:fatty acid metabolic process"/>
    <property type="evidence" value="ECO:0007669"/>
    <property type="project" value="UniProtKB-KW"/>
</dbReference>
<dbReference type="InterPro" id="IPR036250">
    <property type="entry name" value="AcylCo_DH-like_C"/>
</dbReference>
<evidence type="ECO:0000256" key="27">
    <source>
        <dbReference type="ARBA" id="ARBA00049224"/>
    </source>
</evidence>
<dbReference type="InterPro" id="IPR013786">
    <property type="entry name" value="AcylCoA_DH/ox_N"/>
</dbReference>
<proteinExistence type="inferred from homology"/>
<dbReference type="SUPFAM" id="SSF56645">
    <property type="entry name" value="Acyl-CoA dehydrogenase NM domain-like"/>
    <property type="match status" value="1"/>
</dbReference>
<keyword evidence="16" id="KW-0472">Membrane</keyword>
<dbReference type="GO" id="GO:0005743">
    <property type="term" value="C:mitochondrial inner membrane"/>
    <property type="evidence" value="ECO:0007669"/>
    <property type="project" value="UniProtKB-SubCell"/>
</dbReference>
<evidence type="ECO:0000256" key="23">
    <source>
        <dbReference type="ARBA" id="ARBA00048086"/>
    </source>
</evidence>
<evidence type="ECO:0000256" key="5">
    <source>
        <dbReference type="ARBA" id="ARBA00022553"/>
    </source>
</evidence>
<evidence type="ECO:0000256" key="12">
    <source>
        <dbReference type="ARBA" id="ARBA00022990"/>
    </source>
</evidence>
<dbReference type="InterPro" id="IPR049448">
    <property type="entry name" value="ACAD9/ACADV-like_C"/>
</dbReference>
<evidence type="ECO:0000256" key="18">
    <source>
        <dbReference type="ARBA" id="ARBA00040902"/>
    </source>
</evidence>
<dbReference type="InterPro" id="IPR037069">
    <property type="entry name" value="AcylCoA_DH/ox_N_sf"/>
</dbReference>
<keyword evidence="14" id="KW-0443">Lipid metabolism</keyword>
<dbReference type="GO" id="GO:0000062">
    <property type="term" value="F:fatty-acyl-CoA binding"/>
    <property type="evidence" value="ECO:0007669"/>
    <property type="project" value="TreeGrafter"/>
</dbReference>
<feature type="domain" description="Acyl-CoA oxidase/dehydrogenase middle" evidence="30">
    <location>
        <begin position="195"/>
        <end position="297"/>
    </location>
</feature>
<comment type="caution">
    <text evidence="33">The sequence shown here is derived from an EMBL/GenBank/DDBJ whole genome shotgun (WGS) entry which is preliminary data.</text>
</comment>
<comment type="catalytic activity">
    <reaction evidence="26">
        <text>eicosanoyl-CoA + oxidized [electron-transfer flavoprotein] + H(+) = (2E)-eicosenoyl-CoA + reduced [electron-transfer flavoprotein]</text>
        <dbReference type="Rhea" id="RHEA:47236"/>
        <dbReference type="Rhea" id="RHEA-COMP:10685"/>
        <dbReference type="Rhea" id="RHEA-COMP:10686"/>
        <dbReference type="ChEBI" id="CHEBI:15378"/>
        <dbReference type="ChEBI" id="CHEBI:57380"/>
        <dbReference type="ChEBI" id="CHEBI:57692"/>
        <dbReference type="ChEBI" id="CHEBI:58307"/>
        <dbReference type="ChEBI" id="CHEBI:74691"/>
    </reaction>
    <physiologicalReaction direction="left-to-right" evidence="26">
        <dbReference type="Rhea" id="RHEA:47237"/>
    </physiologicalReaction>
</comment>
<evidence type="ECO:0000259" key="30">
    <source>
        <dbReference type="Pfam" id="PF02770"/>
    </source>
</evidence>
<evidence type="ECO:0000256" key="24">
    <source>
        <dbReference type="ARBA" id="ARBA00049038"/>
    </source>
</evidence>
<comment type="catalytic activity">
    <reaction evidence="21">
        <text>dodecanoyl-CoA + oxidized [electron-transfer flavoprotein] + H(+) = (2E)-dodecenoyl-CoA + reduced [electron-transfer flavoprotein]</text>
        <dbReference type="Rhea" id="RHEA:47296"/>
        <dbReference type="Rhea" id="RHEA-COMP:10685"/>
        <dbReference type="Rhea" id="RHEA-COMP:10686"/>
        <dbReference type="ChEBI" id="CHEBI:15378"/>
        <dbReference type="ChEBI" id="CHEBI:57330"/>
        <dbReference type="ChEBI" id="CHEBI:57375"/>
        <dbReference type="ChEBI" id="CHEBI:57692"/>
        <dbReference type="ChEBI" id="CHEBI:58307"/>
    </reaction>
    <physiologicalReaction direction="left-to-right" evidence="21">
        <dbReference type="Rhea" id="RHEA:47297"/>
    </physiologicalReaction>
</comment>
<feature type="domain" description="Acyl-CoA dehydrogenase/oxidase N-terminal" evidence="31">
    <location>
        <begin position="81"/>
        <end position="191"/>
    </location>
</feature>
<evidence type="ECO:0000256" key="2">
    <source>
        <dbReference type="ARBA" id="ARBA00004637"/>
    </source>
</evidence>
<feature type="domain" description="Acyl-CoA dehydrogenase/oxidase C-terminal" evidence="29">
    <location>
        <begin position="309"/>
        <end position="455"/>
    </location>
</feature>
<keyword evidence="11" id="KW-0809">Transit peptide</keyword>
<comment type="subcellular location">
    <subcellularLocation>
        <location evidence="2">Mitochondrion inner membrane</location>
        <topology evidence="2">Peripheral membrane protein</topology>
    </subcellularLocation>
</comment>
<dbReference type="FunFam" id="2.40.110.10:FF:000006">
    <property type="entry name" value="very long-chain specific acyl-CoA dehydrogenase, mitochondrial"/>
    <property type="match status" value="1"/>
</dbReference>
<dbReference type="InterPro" id="IPR046373">
    <property type="entry name" value="Acyl-CoA_Oxase/DH_mid-dom_sf"/>
</dbReference>
<name>A0AAW1D3E9_9HEMI</name>
<keyword evidence="12" id="KW-0007">Acetylation</keyword>
<evidence type="ECO:0000256" key="4">
    <source>
        <dbReference type="ARBA" id="ARBA00009347"/>
    </source>
</evidence>
<dbReference type="FunFam" id="1.10.540.10:FF:000001">
    <property type="entry name" value="Very long-chain-specific acyl-CoA dehydrogenase, mitochondrial"/>
    <property type="match status" value="1"/>
</dbReference>
<evidence type="ECO:0000256" key="11">
    <source>
        <dbReference type="ARBA" id="ARBA00022946"/>
    </source>
</evidence>
<dbReference type="Pfam" id="PF02771">
    <property type="entry name" value="Acyl-CoA_dh_N"/>
    <property type="match status" value="1"/>
</dbReference>
<evidence type="ECO:0000313" key="33">
    <source>
        <dbReference type="EMBL" id="KAK9505052.1"/>
    </source>
</evidence>
<dbReference type="Proteomes" id="UP001461498">
    <property type="component" value="Unassembled WGS sequence"/>
</dbReference>
<comment type="similarity">
    <text evidence="4 28">Belongs to the acyl-CoA dehydrogenase family.</text>
</comment>
<comment type="subunit">
    <text evidence="20">Homodimer. Homodimerizes after import into the mitochondrion.</text>
</comment>
<comment type="catalytic activity">
    <reaction evidence="24">
        <text>tetradecanoyl-CoA + oxidized [electron-transfer flavoprotein] + H(+) = (2E)-tetradecenoyl-CoA + reduced [electron-transfer flavoprotein]</text>
        <dbReference type="Rhea" id="RHEA:47316"/>
        <dbReference type="Rhea" id="RHEA-COMP:10685"/>
        <dbReference type="Rhea" id="RHEA-COMP:10686"/>
        <dbReference type="ChEBI" id="CHEBI:15378"/>
        <dbReference type="ChEBI" id="CHEBI:57385"/>
        <dbReference type="ChEBI" id="CHEBI:57692"/>
        <dbReference type="ChEBI" id="CHEBI:58307"/>
        <dbReference type="ChEBI" id="CHEBI:61405"/>
    </reaction>
    <physiologicalReaction direction="left-to-right" evidence="24">
        <dbReference type="Rhea" id="RHEA:47317"/>
    </physiologicalReaction>
</comment>
<evidence type="ECO:0000256" key="13">
    <source>
        <dbReference type="ARBA" id="ARBA00023002"/>
    </source>
</evidence>
<evidence type="ECO:0000256" key="7">
    <source>
        <dbReference type="ARBA" id="ARBA00022792"/>
    </source>
</evidence>
<evidence type="ECO:0000256" key="26">
    <source>
        <dbReference type="ARBA" id="ARBA00049140"/>
    </source>
</evidence>
<evidence type="ECO:0000256" key="8">
    <source>
        <dbReference type="ARBA" id="ARBA00022799"/>
    </source>
</evidence>
<accession>A0AAW1D3E9</accession>
<evidence type="ECO:0000256" key="1">
    <source>
        <dbReference type="ARBA" id="ARBA00001974"/>
    </source>
</evidence>
<comment type="catalytic activity">
    <reaction evidence="23">
        <text>tetracosanoyl-CoA + oxidized [electron-transfer flavoprotein] + H(+) = (2E)-tetracosenoyl-CoA + reduced [electron-transfer flavoprotein]</text>
        <dbReference type="Rhea" id="RHEA:47232"/>
        <dbReference type="Rhea" id="RHEA-COMP:10685"/>
        <dbReference type="Rhea" id="RHEA-COMP:10686"/>
        <dbReference type="ChEBI" id="CHEBI:15378"/>
        <dbReference type="ChEBI" id="CHEBI:57692"/>
        <dbReference type="ChEBI" id="CHEBI:58307"/>
        <dbReference type="ChEBI" id="CHEBI:65052"/>
        <dbReference type="ChEBI" id="CHEBI:74693"/>
    </reaction>
    <physiologicalReaction direction="left-to-right" evidence="23">
        <dbReference type="Rhea" id="RHEA:47233"/>
    </physiologicalReaction>
</comment>
<keyword evidence="13 28" id="KW-0560">Oxidoreductase</keyword>
<dbReference type="InterPro" id="IPR009100">
    <property type="entry name" value="AcylCoA_DH/oxidase_NM_dom_sf"/>
</dbReference>
<dbReference type="InterPro" id="IPR006091">
    <property type="entry name" value="Acyl-CoA_Oxase/DH_mid-dom"/>
</dbReference>
<evidence type="ECO:0000256" key="9">
    <source>
        <dbReference type="ARBA" id="ARBA00022827"/>
    </source>
</evidence>
<protein>
    <recommendedName>
        <fullName evidence="18">Very long-chain specific acyl-CoA dehydrogenase, mitochondrial</fullName>
        <ecNumber evidence="17">1.3.8.9</ecNumber>
    </recommendedName>
</protein>
<keyword evidence="9 28" id="KW-0274">FAD</keyword>
<keyword evidence="10" id="KW-0276">Fatty acid metabolism</keyword>
<evidence type="ECO:0000256" key="16">
    <source>
        <dbReference type="ARBA" id="ARBA00023136"/>
    </source>
</evidence>
<keyword evidence="8" id="KW-0702">S-nitrosylation</keyword>
<keyword evidence="7" id="KW-0999">Mitochondrion inner membrane</keyword>
<evidence type="ECO:0000256" key="19">
    <source>
        <dbReference type="ARBA" id="ARBA00045422"/>
    </source>
</evidence>
<dbReference type="EMBL" id="JAPXFL010000006">
    <property type="protein sequence ID" value="KAK9505052.1"/>
    <property type="molecule type" value="Genomic_DNA"/>
</dbReference>
<organism evidence="33 34">
    <name type="scientific">Rhynocoris fuscipes</name>
    <dbReference type="NCBI Taxonomy" id="488301"/>
    <lineage>
        <taxon>Eukaryota</taxon>
        <taxon>Metazoa</taxon>
        <taxon>Ecdysozoa</taxon>
        <taxon>Arthropoda</taxon>
        <taxon>Hexapoda</taxon>
        <taxon>Insecta</taxon>
        <taxon>Pterygota</taxon>
        <taxon>Neoptera</taxon>
        <taxon>Paraneoptera</taxon>
        <taxon>Hemiptera</taxon>
        <taxon>Heteroptera</taxon>
        <taxon>Panheteroptera</taxon>
        <taxon>Cimicomorpha</taxon>
        <taxon>Reduviidae</taxon>
        <taxon>Harpactorinae</taxon>
        <taxon>Harpactorini</taxon>
        <taxon>Rhynocoris</taxon>
    </lineage>
</organism>
<comment type="cofactor">
    <cofactor evidence="1 28">
        <name>FAD</name>
        <dbReference type="ChEBI" id="CHEBI:57692"/>
    </cofactor>
</comment>
<evidence type="ECO:0000256" key="15">
    <source>
        <dbReference type="ARBA" id="ARBA00023128"/>
    </source>
</evidence>
<dbReference type="GO" id="GO:0050660">
    <property type="term" value="F:flavin adenine dinucleotide binding"/>
    <property type="evidence" value="ECO:0007669"/>
    <property type="project" value="InterPro"/>
</dbReference>
<dbReference type="SUPFAM" id="SSF47203">
    <property type="entry name" value="Acyl-CoA dehydrogenase C-terminal domain-like"/>
    <property type="match status" value="2"/>
</dbReference>
<evidence type="ECO:0000259" key="32">
    <source>
        <dbReference type="Pfam" id="PF21343"/>
    </source>
</evidence>
<dbReference type="Gene3D" id="1.20.140.10">
    <property type="entry name" value="Butyryl-CoA Dehydrogenase, subunit A, domain 3"/>
    <property type="match status" value="2"/>
</dbReference>
<keyword evidence="15" id="KW-0496">Mitochondrion</keyword>
<comment type="catalytic activity">
    <reaction evidence="27">
        <text>octadecanoyl-CoA + oxidized [electron-transfer flavoprotein] + H(+) = (2E)-octadecenoyl-CoA + reduced [electron-transfer flavoprotein]</text>
        <dbReference type="Rhea" id="RHEA:47240"/>
        <dbReference type="Rhea" id="RHEA-COMP:10685"/>
        <dbReference type="Rhea" id="RHEA-COMP:10686"/>
        <dbReference type="ChEBI" id="CHEBI:15378"/>
        <dbReference type="ChEBI" id="CHEBI:57394"/>
        <dbReference type="ChEBI" id="CHEBI:57692"/>
        <dbReference type="ChEBI" id="CHEBI:58307"/>
        <dbReference type="ChEBI" id="CHEBI:71412"/>
    </reaction>
    <physiologicalReaction direction="left-to-right" evidence="27">
        <dbReference type="Rhea" id="RHEA:47241"/>
    </physiologicalReaction>
</comment>
<dbReference type="InterPro" id="IPR006089">
    <property type="entry name" value="Acyl-CoA_DH_CS"/>
</dbReference>
<sequence length="636" mass="68968">MFKLSLRKLGNLQNEAKLLQSFKRTKGRKYATAAAKTKEAESKEKAKAPKESQSFMMNLFRGIVQPAQVFPYPDVLTSEQTDTLNMLIDPVAKFFDEVNNPAKNDEDSAVEPRTLEGLWELGAFSLQVPQEYGGLGLTNTQYARLVEIVGSHDLGVGITLGAHQSIGFKGILLFGNPEQKAKYLPRVSTGKEYAAFCLTEPSSGSDAGSIRSRAVLSPDGKHYILNGSKIWISNGGIAEIMTVFAQTPVKDSKTGKEVDKVTAFIVERSFGGVSSGPPEKKMGIKASNTTEVYYEDVKIPVENVLGGVGQGFKVAMNILNNGRFGMAAALSGTMRAVTKKAVEHATTRIQFGRRIDSYGTIQEKLARMAMLHYVTESIAYCLSGNMDSGSVDYHLEAAISKVFASDSAWAVTDEAIQILGGMGFMRDTGLERVMRDLRIFKIFEGTNDILRLFVALTGIQFAGQHLKELQKAFKMPTAHLSLILGEVTKRGLRSVGLGSTPSLSPYVHPSLSLSASQAAKSIAQFGPAVENILMKYGRGVVEQQFLLNRLASAAIDIYAMVVVLSRATRSLQNAYPSAQHEALIAKVWCSEASTRVSANLGALTASESLDNFTTLSQIAKNVCDNGGFVQKNPLNL</sequence>
<feature type="domain" description="ACAD9/ACADV-like C-terminal" evidence="32">
    <location>
        <begin position="509"/>
        <end position="627"/>
    </location>
</feature>
<dbReference type="GO" id="GO:0017099">
    <property type="term" value="F:very-long-chain fatty acyl-CoA dehydrogenase activity"/>
    <property type="evidence" value="ECO:0007669"/>
    <property type="project" value="UniProtKB-EC"/>
</dbReference>
<evidence type="ECO:0000256" key="6">
    <source>
        <dbReference type="ARBA" id="ARBA00022630"/>
    </source>
</evidence>
<dbReference type="PANTHER" id="PTHR43884:SF11">
    <property type="entry name" value="VERY LONG-CHAIN SPECIFIC ACYL-COA DEHYDROGENASE, MITOCHONDRIAL"/>
    <property type="match status" value="1"/>
</dbReference>
<evidence type="ECO:0000256" key="10">
    <source>
        <dbReference type="ARBA" id="ARBA00022832"/>
    </source>
</evidence>
<comment type="function">
    <text evidence="19">Very long-chain specific acyl-CoA dehydrogenase is one of the acyl-CoA dehydrogenases that catalyze the first step of mitochondrial fatty acid beta-oxidation, an aerobic process breaking down fatty acids into acetyl-CoA and allowing the production of energy from fats. The first step of fatty acid beta-oxidation consists in the removal of one hydrogen from C-2 and C-3 of the straight-chain fatty acyl-CoA thioester, resulting in the formation of trans-2-enoyl-CoA. Among the different mitochondrial acyl-CoA dehydrogenases, very long-chain specific acyl-CoA dehydrogenase acts specifically on acyl-CoAs with saturated 12 to 24 carbons long primary chains.</text>
</comment>
<evidence type="ECO:0000256" key="17">
    <source>
        <dbReference type="ARBA" id="ARBA00039034"/>
    </source>
</evidence>
<dbReference type="FunFam" id="1.20.140.10:FF:000008">
    <property type="entry name" value="acyl-CoA dehydrogenase family member 9, mitochondrial"/>
    <property type="match status" value="1"/>
</dbReference>
<dbReference type="Pfam" id="PF00441">
    <property type="entry name" value="Acyl-CoA_dh_1"/>
    <property type="match status" value="1"/>
</dbReference>
<evidence type="ECO:0000256" key="14">
    <source>
        <dbReference type="ARBA" id="ARBA00023098"/>
    </source>
</evidence>
<evidence type="ECO:0000256" key="3">
    <source>
        <dbReference type="ARBA" id="ARBA00005198"/>
    </source>
</evidence>
<keyword evidence="6 28" id="KW-0285">Flavoprotein</keyword>
<evidence type="ECO:0000256" key="22">
    <source>
        <dbReference type="ARBA" id="ARBA00047916"/>
    </source>
</evidence>
<keyword evidence="34" id="KW-1185">Reference proteome</keyword>
<comment type="catalytic activity">
    <reaction evidence="22">
        <text>oxidized [electron-transfer flavoprotein] + hexadecanoyl-CoA + H(+) = (2E)-hexadecenoyl-CoA + reduced [electron-transfer flavoprotein]</text>
        <dbReference type="Rhea" id="RHEA:43448"/>
        <dbReference type="Rhea" id="RHEA-COMP:10685"/>
        <dbReference type="Rhea" id="RHEA-COMP:10686"/>
        <dbReference type="ChEBI" id="CHEBI:15378"/>
        <dbReference type="ChEBI" id="CHEBI:57379"/>
        <dbReference type="ChEBI" id="CHEBI:57692"/>
        <dbReference type="ChEBI" id="CHEBI:58307"/>
        <dbReference type="ChEBI" id="CHEBI:61526"/>
    </reaction>
    <physiologicalReaction direction="left-to-right" evidence="22">
        <dbReference type="Rhea" id="RHEA:43449"/>
    </physiologicalReaction>
</comment>
<dbReference type="CDD" id="cd01161">
    <property type="entry name" value="VLCAD"/>
    <property type="match status" value="1"/>
</dbReference>
<evidence type="ECO:0000259" key="31">
    <source>
        <dbReference type="Pfam" id="PF02771"/>
    </source>
</evidence>
<dbReference type="InterPro" id="IPR009075">
    <property type="entry name" value="AcylCo_DH/oxidase_C"/>
</dbReference>
<gene>
    <name evidence="33" type="ORF">O3M35_009202</name>
</gene>
<dbReference type="Gene3D" id="2.40.110.10">
    <property type="entry name" value="Butyryl-CoA Dehydrogenase, subunit A, domain 2"/>
    <property type="match status" value="1"/>
</dbReference>
<evidence type="ECO:0000313" key="34">
    <source>
        <dbReference type="Proteomes" id="UP001461498"/>
    </source>
</evidence>
<evidence type="ECO:0000256" key="21">
    <source>
        <dbReference type="ARBA" id="ARBA00047893"/>
    </source>
</evidence>
<comment type="pathway">
    <text evidence="3">Lipid metabolism; mitochondrial fatty acid beta-oxidation.</text>
</comment>
<evidence type="ECO:0000259" key="29">
    <source>
        <dbReference type="Pfam" id="PF00441"/>
    </source>
</evidence>